<dbReference type="InterPro" id="IPR054254">
    <property type="entry name" value="DUF6985"/>
</dbReference>
<evidence type="ECO:0000313" key="2">
    <source>
        <dbReference type="EMBL" id="MDO7844742.1"/>
    </source>
</evidence>
<dbReference type="EMBL" id="JAUQSX010000001">
    <property type="protein sequence ID" value="MDO7844742.1"/>
    <property type="molecule type" value="Genomic_DNA"/>
</dbReference>
<comment type="caution">
    <text evidence="2">The sequence shown here is derived from an EMBL/GenBank/DDBJ whole genome shotgun (WGS) entry which is preliminary data.</text>
</comment>
<organism evidence="2 3">
    <name type="scientific">Hymenobacter mellowenesis</name>
    <dbReference type="NCBI Taxonomy" id="3063995"/>
    <lineage>
        <taxon>Bacteria</taxon>
        <taxon>Pseudomonadati</taxon>
        <taxon>Bacteroidota</taxon>
        <taxon>Cytophagia</taxon>
        <taxon>Cytophagales</taxon>
        <taxon>Hymenobacteraceae</taxon>
        <taxon>Hymenobacter</taxon>
    </lineage>
</organism>
<accession>A0ABT9A5M5</accession>
<evidence type="ECO:0000259" key="1">
    <source>
        <dbReference type="Pfam" id="PF22481"/>
    </source>
</evidence>
<sequence>MTRDDLLRTCTWDQYDFANITVESALFGGPVQVQFRPEFDSGRVITERMVAVLNDFLALSPAELPTIKQLLWADCLDDFDNINYGFGPDTGEPELVVNQREFGIYSAEDAYAQSNLTCVSIPEEPTARHRYGSIDFEPTWASHGCSIIMKDGQLIGSYSNDWHFSKYEDDEEAPAA</sequence>
<gene>
    <name evidence="2" type="ORF">Q5H92_00115</name>
</gene>
<name>A0ABT9A5M5_9BACT</name>
<dbReference type="Pfam" id="PF22481">
    <property type="entry name" value="DUF6985"/>
    <property type="match status" value="1"/>
</dbReference>
<proteinExistence type="predicted"/>
<dbReference type="RefSeq" id="WP_305009400.1">
    <property type="nucleotide sequence ID" value="NZ_JAUQSX010000001.1"/>
</dbReference>
<dbReference type="Proteomes" id="UP001167796">
    <property type="component" value="Unassembled WGS sequence"/>
</dbReference>
<evidence type="ECO:0000313" key="3">
    <source>
        <dbReference type="Proteomes" id="UP001167796"/>
    </source>
</evidence>
<keyword evidence="3" id="KW-1185">Reference proteome</keyword>
<feature type="domain" description="DUF6985" evidence="1">
    <location>
        <begin position="18"/>
        <end position="155"/>
    </location>
</feature>
<protein>
    <recommendedName>
        <fullName evidence="1">DUF6985 domain-containing protein</fullName>
    </recommendedName>
</protein>
<reference evidence="2" key="1">
    <citation type="submission" date="2023-07" db="EMBL/GenBank/DDBJ databases">
        <authorList>
            <person name="Kim M.K."/>
        </authorList>
    </citation>
    <scope>NUCLEOTIDE SEQUENCE</scope>
    <source>
        <strain evidence="2">M29</strain>
    </source>
</reference>